<dbReference type="EMBL" id="CM055093">
    <property type="protein sequence ID" value="KAJ7564856.1"/>
    <property type="molecule type" value="Genomic_DNA"/>
</dbReference>
<protein>
    <submittedName>
        <fullName evidence="1">Uncharacterized protein</fullName>
    </submittedName>
</protein>
<evidence type="ECO:0000313" key="2">
    <source>
        <dbReference type="Proteomes" id="UP001162992"/>
    </source>
</evidence>
<name>A0ACC2EEE0_DIPCM</name>
<comment type="caution">
    <text evidence="1">The sequence shown here is derived from an EMBL/GenBank/DDBJ whole genome shotgun (WGS) entry which is preliminary data.</text>
</comment>
<gene>
    <name evidence="1" type="ORF">O6H91_02G036700</name>
</gene>
<sequence length="341" mass="39050">MPLNRGIDNNCVVLLKPRIDLFGSICPCYFRYIRWLSLFLAICVLCRRATASDQHLVAGLEPVASAICPCPTLTDLLLPWNDALEPFREKVLLDRDPELSDENIAVPSRVVELNETTLEQALALLRSSNGTSMMVLFYADWCPFSKELRPTYDVLSSLFPSIYHVAVEGTTLRPSVLSKYGVHSFPLLFLHDKASRERYHGSRKLEDLVIFLENTTGLKPLAKGHFAGREIGSLSDFVKETDGSRELCPFPRGLSPGKWLHDDTYLMLATWFLILRILLPVLPWASSRLKRFWNRCHVYLFARLRFSDLFKEKPGRRTFSVEIADLKSRDFARRWSKPLLS</sequence>
<keyword evidence="2" id="KW-1185">Reference proteome</keyword>
<dbReference type="Proteomes" id="UP001162992">
    <property type="component" value="Chromosome 2"/>
</dbReference>
<evidence type="ECO:0000313" key="1">
    <source>
        <dbReference type="EMBL" id="KAJ7564856.1"/>
    </source>
</evidence>
<accession>A0ACC2EEE0</accession>
<proteinExistence type="predicted"/>
<reference evidence="2" key="1">
    <citation type="journal article" date="2024" name="Proc. Natl. Acad. Sci. U.S.A.">
        <title>Extraordinary preservation of gene collinearity over three hundred million years revealed in homosporous lycophytes.</title>
        <authorList>
            <person name="Li C."/>
            <person name="Wickell D."/>
            <person name="Kuo L.Y."/>
            <person name="Chen X."/>
            <person name="Nie B."/>
            <person name="Liao X."/>
            <person name="Peng D."/>
            <person name="Ji J."/>
            <person name="Jenkins J."/>
            <person name="Williams M."/>
            <person name="Shu S."/>
            <person name="Plott C."/>
            <person name="Barry K."/>
            <person name="Rajasekar S."/>
            <person name="Grimwood J."/>
            <person name="Han X."/>
            <person name="Sun S."/>
            <person name="Hou Z."/>
            <person name="He W."/>
            <person name="Dai G."/>
            <person name="Sun C."/>
            <person name="Schmutz J."/>
            <person name="Leebens-Mack J.H."/>
            <person name="Li F.W."/>
            <person name="Wang L."/>
        </authorList>
    </citation>
    <scope>NUCLEOTIDE SEQUENCE [LARGE SCALE GENOMIC DNA]</scope>
    <source>
        <strain evidence="2">cv. PW_Plant_1</strain>
    </source>
</reference>
<organism evidence="1 2">
    <name type="scientific">Diphasiastrum complanatum</name>
    <name type="common">Issler's clubmoss</name>
    <name type="synonym">Lycopodium complanatum</name>
    <dbReference type="NCBI Taxonomy" id="34168"/>
    <lineage>
        <taxon>Eukaryota</taxon>
        <taxon>Viridiplantae</taxon>
        <taxon>Streptophyta</taxon>
        <taxon>Embryophyta</taxon>
        <taxon>Tracheophyta</taxon>
        <taxon>Lycopodiopsida</taxon>
        <taxon>Lycopodiales</taxon>
        <taxon>Lycopodiaceae</taxon>
        <taxon>Lycopodioideae</taxon>
        <taxon>Diphasiastrum</taxon>
    </lineage>
</organism>